<dbReference type="EMBL" id="MU826838">
    <property type="protein sequence ID" value="KAJ7372218.1"/>
    <property type="molecule type" value="Genomic_DNA"/>
</dbReference>
<proteinExistence type="predicted"/>
<evidence type="ECO:0000313" key="1">
    <source>
        <dbReference type="EMBL" id="KAJ7372218.1"/>
    </source>
</evidence>
<reference evidence="1" key="1">
    <citation type="submission" date="2023-01" db="EMBL/GenBank/DDBJ databases">
        <title>Genome assembly of the deep-sea coral Lophelia pertusa.</title>
        <authorList>
            <person name="Herrera S."/>
            <person name="Cordes E."/>
        </authorList>
    </citation>
    <scope>NUCLEOTIDE SEQUENCE</scope>
    <source>
        <strain evidence="1">USNM1676648</strain>
        <tissue evidence="1">Polyp</tissue>
    </source>
</reference>
<sequence length="174" mass="20146">MDERDVQQYLRRSSDCYSSSTWTRGQELHKLLVASVTSRDSVKVEHNTNEARPSYEILYLQTPYKQEKGWVQIGMWTNKGLTLQTKDLSQTIAEDESTGELPRLRAAVVEYPPLTMKADFDATEGCHQGLECMKYIGDTQNFTKHCCYGLAIDVLRYVKTELQFEPLVYFVSRW</sequence>
<organism evidence="1 2">
    <name type="scientific">Desmophyllum pertusum</name>
    <dbReference type="NCBI Taxonomy" id="174260"/>
    <lineage>
        <taxon>Eukaryota</taxon>
        <taxon>Metazoa</taxon>
        <taxon>Cnidaria</taxon>
        <taxon>Anthozoa</taxon>
        <taxon>Hexacorallia</taxon>
        <taxon>Scleractinia</taxon>
        <taxon>Caryophylliina</taxon>
        <taxon>Caryophylliidae</taxon>
        <taxon>Desmophyllum</taxon>
    </lineage>
</organism>
<dbReference type="AlphaFoldDB" id="A0A9W9Z219"/>
<dbReference type="Gene3D" id="3.40.190.10">
    <property type="entry name" value="Periplasmic binding protein-like II"/>
    <property type="match status" value="1"/>
</dbReference>
<gene>
    <name evidence="1" type="ORF">OS493_020653</name>
</gene>
<name>A0A9W9Z219_9CNID</name>
<protein>
    <submittedName>
        <fullName evidence="1">Uncharacterized protein</fullName>
    </submittedName>
</protein>
<evidence type="ECO:0000313" key="2">
    <source>
        <dbReference type="Proteomes" id="UP001163046"/>
    </source>
</evidence>
<accession>A0A9W9Z219</accession>
<keyword evidence="2" id="KW-1185">Reference proteome</keyword>
<comment type="caution">
    <text evidence="1">The sequence shown here is derived from an EMBL/GenBank/DDBJ whole genome shotgun (WGS) entry which is preliminary data.</text>
</comment>
<dbReference type="Proteomes" id="UP001163046">
    <property type="component" value="Unassembled WGS sequence"/>
</dbReference>